<feature type="transmembrane region" description="Helical" evidence="1">
    <location>
        <begin position="6"/>
        <end position="25"/>
    </location>
</feature>
<evidence type="ECO:0000313" key="2">
    <source>
        <dbReference type="EMBL" id="QQP86202.1"/>
    </source>
</evidence>
<dbReference type="Pfam" id="PF11804">
    <property type="entry name" value="DUF3325"/>
    <property type="match status" value="1"/>
</dbReference>
<proteinExistence type="predicted"/>
<dbReference type="AlphaFoldDB" id="A0A974NGP5"/>
<evidence type="ECO:0000313" key="3">
    <source>
        <dbReference type="Proteomes" id="UP000595278"/>
    </source>
</evidence>
<dbReference type="Proteomes" id="UP000595278">
    <property type="component" value="Chromosome"/>
</dbReference>
<gene>
    <name evidence="2" type="ORF">JHT90_02870</name>
</gene>
<evidence type="ECO:0000256" key="1">
    <source>
        <dbReference type="SAM" id="Phobius"/>
    </source>
</evidence>
<protein>
    <submittedName>
        <fullName evidence="2">DUF3325 domain-containing protein</fullName>
    </submittedName>
</protein>
<accession>A0A974NGP5</accession>
<dbReference type="RefSeq" id="WP_201093863.1">
    <property type="nucleotide sequence ID" value="NZ_CP067393.1"/>
</dbReference>
<keyword evidence="3" id="KW-1185">Reference proteome</keyword>
<organism evidence="2 3">
    <name type="scientific">Entomomonas asaccharolytica</name>
    <dbReference type="NCBI Taxonomy" id="2785331"/>
    <lineage>
        <taxon>Bacteria</taxon>
        <taxon>Pseudomonadati</taxon>
        <taxon>Pseudomonadota</taxon>
        <taxon>Gammaproteobacteria</taxon>
        <taxon>Pseudomonadales</taxon>
        <taxon>Pseudomonadaceae</taxon>
        <taxon>Entomomonas</taxon>
    </lineage>
</organism>
<dbReference type="InterPro" id="IPR021762">
    <property type="entry name" value="DUF3325"/>
</dbReference>
<reference evidence="2 3" key="1">
    <citation type="submission" date="2021-01" db="EMBL/GenBank/DDBJ databases">
        <title>Entomomonas sp. F2A isolated from a house cricket (Acheta domesticus).</title>
        <authorList>
            <person name="Spergser J."/>
            <person name="Busse H.-J."/>
        </authorList>
    </citation>
    <scope>NUCLEOTIDE SEQUENCE [LARGE SCALE GENOMIC DNA]</scope>
    <source>
        <strain evidence="2 3">F2A</strain>
    </source>
</reference>
<keyword evidence="1" id="KW-1133">Transmembrane helix</keyword>
<feature type="transmembrane region" description="Helical" evidence="1">
    <location>
        <begin position="37"/>
        <end position="58"/>
    </location>
</feature>
<keyword evidence="1" id="KW-0472">Membrane</keyword>
<keyword evidence="1" id="KW-0812">Transmembrane</keyword>
<sequence length="109" mass="12166">MVLMLFLIIFLGLSYLCMGIKKHYIQALASTLHHNNISAISVGCLLLVIALVVAIKHLGVGMGIVYYLGFITLTHLLVIILICYLPKQLSIITGFYWLFKQQPIPPHTS</sequence>
<dbReference type="EMBL" id="CP067393">
    <property type="protein sequence ID" value="QQP86202.1"/>
    <property type="molecule type" value="Genomic_DNA"/>
</dbReference>
<feature type="transmembrane region" description="Helical" evidence="1">
    <location>
        <begin position="64"/>
        <end position="85"/>
    </location>
</feature>
<dbReference type="KEGG" id="eaz:JHT90_02870"/>
<name>A0A974NGP5_9GAMM</name>